<sequence length="66" mass="7833">MSLFQLLIFFLAPSYHLYRAECIVVLQFLYRQTKLLILHSLLCFLISPLSLLFEPSVLRIDTNRFL</sequence>
<organism evidence="2">
    <name type="scientific">uncultured marine virus</name>
    <dbReference type="NCBI Taxonomy" id="186617"/>
    <lineage>
        <taxon>Viruses</taxon>
        <taxon>environmental samples</taxon>
    </lineage>
</organism>
<keyword evidence="1" id="KW-0472">Membrane</keyword>
<dbReference type="EMBL" id="KR029608">
    <property type="protein sequence ID" value="AKH48704.1"/>
    <property type="molecule type" value="Genomic_DNA"/>
</dbReference>
<evidence type="ECO:0000256" key="1">
    <source>
        <dbReference type="SAM" id="Phobius"/>
    </source>
</evidence>
<name>A0A0F7L810_9VIRU</name>
<accession>A0A0F7L810</accession>
<proteinExistence type="predicted"/>
<feature type="transmembrane region" description="Helical" evidence="1">
    <location>
        <begin position="35"/>
        <end position="53"/>
    </location>
</feature>
<reference evidence="2" key="2">
    <citation type="submission" date="2015-03" db="EMBL/GenBank/DDBJ databases">
        <authorList>
            <person name="Chow C.-E.T."/>
            <person name="Winget D.M."/>
            <person name="White R.A.III."/>
            <person name="Hallam S.J."/>
            <person name="Suttle C.A."/>
        </authorList>
    </citation>
    <scope>NUCLEOTIDE SEQUENCE</scope>
    <source>
        <strain evidence="2">Oxic3_2</strain>
    </source>
</reference>
<evidence type="ECO:0000313" key="2">
    <source>
        <dbReference type="EMBL" id="AKH48704.1"/>
    </source>
</evidence>
<keyword evidence="1" id="KW-1133">Transmembrane helix</keyword>
<keyword evidence="1" id="KW-0812">Transmembrane</keyword>
<protein>
    <submittedName>
        <fullName evidence="2">Uncharacterized protein</fullName>
    </submittedName>
</protein>
<reference evidence="2" key="1">
    <citation type="journal article" date="2015" name="Front. Microbiol.">
        <title>Combining genomic sequencing methods to explore viral diversity and reveal potential virus-host interactions.</title>
        <authorList>
            <person name="Chow C.E."/>
            <person name="Winget D.M."/>
            <person name="White R.A.III."/>
            <person name="Hallam S.J."/>
            <person name="Suttle C.A."/>
        </authorList>
    </citation>
    <scope>NUCLEOTIDE SEQUENCE</scope>
    <source>
        <strain evidence="2">Oxic3_2</strain>
    </source>
</reference>